<feature type="transmembrane region" description="Helical" evidence="2">
    <location>
        <begin position="221"/>
        <end position="254"/>
    </location>
</feature>
<reference evidence="3" key="1">
    <citation type="submission" date="2023-07" db="EMBL/GenBank/DDBJ databases">
        <title>draft genome sequence of fig (Ficus carica).</title>
        <authorList>
            <person name="Takahashi T."/>
            <person name="Nishimura K."/>
        </authorList>
    </citation>
    <scope>NUCLEOTIDE SEQUENCE</scope>
</reference>
<keyword evidence="4" id="KW-1185">Reference proteome</keyword>
<feature type="compositionally biased region" description="Basic and acidic residues" evidence="1">
    <location>
        <begin position="264"/>
        <end position="273"/>
    </location>
</feature>
<proteinExistence type="predicted"/>
<comment type="caution">
    <text evidence="3">The sequence shown here is derived from an EMBL/GenBank/DDBJ whole genome shotgun (WGS) entry which is preliminary data.</text>
</comment>
<evidence type="ECO:0000313" key="3">
    <source>
        <dbReference type="EMBL" id="GMN26672.1"/>
    </source>
</evidence>
<accession>A0AA87Z1E6</accession>
<organism evidence="3 4">
    <name type="scientific">Ficus carica</name>
    <name type="common">Common fig</name>
    <dbReference type="NCBI Taxonomy" id="3494"/>
    <lineage>
        <taxon>Eukaryota</taxon>
        <taxon>Viridiplantae</taxon>
        <taxon>Streptophyta</taxon>
        <taxon>Embryophyta</taxon>
        <taxon>Tracheophyta</taxon>
        <taxon>Spermatophyta</taxon>
        <taxon>Magnoliopsida</taxon>
        <taxon>eudicotyledons</taxon>
        <taxon>Gunneridae</taxon>
        <taxon>Pentapetalae</taxon>
        <taxon>rosids</taxon>
        <taxon>fabids</taxon>
        <taxon>Rosales</taxon>
        <taxon>Moraceae</taxon>
        <taxon>Ficeae</taxon>
        <taxon>Ficus</taxon>
    </lineage>
</organism>
<evidence type="ECO:0000256" key="2">
    <source>
        <dbReference type="SAM" id="Phobius"/>
    </source>
</evidence>
<keyword evidence="2" id="KW-1133">Transmembrane helix</keyword>
<keyword evidence="2" id="KW-0812">Transmembrane</keyword>
<evidence type="ECO:0000256" key="1">
    <source>
        <dbReference type="SAM" id="MobiDB-lite"/>
    </source>
</evidence>
<feature type="transmembrane region" description="Helical" evidence="2">
    <location>
        <begin position="328"/>
        <end position="349"/>
    </location>
</feature>
<gene>
    <name evidence="3" type="ORF">TIFTF001_001389</name>
</gene>
<sequence length="392" mass="44273">MSQQTPPRLYCNEKKAEKEVKEWTRQRARAAAQKFGRCSLKYLLSSLDSCLRAAAPESQAVAPLQHETSSRDPCYHAAALEIQAVALVQQEAKLQCQKFRPRPQSGNSNFEILEPSLQKNSNFHIGSKPTWKTILVDQQIDEEGATDLVVELRSERGSRRGVAIRERSRCGVAIRERSCHGVTIRGGSRRGSEAREKNHWNCEEIHRKIVTVCPRFRRHRIFVFLAVISPTVAIGLLSSPAKPFWIMTFGKIAVRPKKKKKKKPDPEKREKPHLPARLKISSPPLSFHCRPIKNHKKKAKPRGKRNNSYPIAITLVSLSGSSRALDAIAIWFFVPPSGFVLVAVVIWFFVPQSDFVLAAVVIFPPLPVQVLSGQQGEREVREGKYVCERRKG</sequence>
<dbReference type="Proteomes" id="UP001187192">
    <property type="component" value="Unassembled WGS sequence"/>
</dbReference>
<name>A0AA87Z1E6_FICCA</name>
<dbReference type="AlphaFoldDB" id="A0AA87Z1E6"/>
<feature type="region of interest" description="Disordered" evidence="1">
    <location>
        <begin position="256"/>
        <end position="275"/>
    </location>
</feature>
<evidence type="ECO:0000313" key="4">
    <source>
        <dbReference type="Proteomes" id="UP001187192"/>
    </source>
</evidence>
<keyword evidence="2" id="KW-0472">Membrane</keyword>
<dbReference type="EMBL" id="BTGU01000001">
    <property type="protein sequence ID" value="GMN26672.1"/>
    <property type="molecule type" value="Genomic_DNA"/>
</dbReference>
<protein>
    <submittedName>
        <fullName evidence="3">Uncharacterized protein</fullName>
    </submittedName>
</protein>